<evidence type="ECO:0000313" key="1">
    <source>
        <dbReference type="EMBL" id="CAG7837698.1"/>
    </source>
</evidence>
<dbReference type="AlphaFoldDB" id="A0A8J2LTB6"/>
<gene>
    <name evidence="1" type="ORF">AFUS01_LOCUS46768</name>
</gene>
<evidence type="ECO:0000313" key="2">
    <source>
        <dbReference type="Proteomes" id="UP000708208"/>
    </source>
</evidence>
<protein>
    <submittedName>
        <fullName evidence="1">Uncharacterized protein</fullName>
    </submittedName>
</protein>
<organism evidence="1 2">
    <name type="scientific">Allacma fusca</name>
    <dbReference type="NCBI Taxonomy" id="39272"/>
    <lineage>
        <taxon>Eukaryota</taxon>
        <taxon>Metazoa</taxon>
        <taxon>Ecdysozoa</taxon>
        <taxon>Arthropoda</taxon>
        <taxon>Hexapoda</taxon>
        <taxon>Collembola</taxon>
        <taxon>Symphypleona</taxon>
        <taxon>Sminthuridae</taxon>
        <taxon>Allacma</taxon>
    </lineage>
</organism>
<accession>A0A8J2LTB6</accession>
<dbReference type="EMBL" id="CAJVCH010571512">
    <property type="protein sequence ID" value="CAG7837698.1"/>
    <property type="molecule type" value="Genomic_DNA"/>
</dbReference>
<name>A0A8J2LTB6_9HEXA</name>
<comment type="caution">
    <text evidence="1">The sequence shown here is derived from an EMBL/GenBank/DDBJ whole genome shotgun (WGS) entry which is preliminary data.</text>
</comment>
<reference evidence="1" key="1">
    <citation type="submission" date="2021-06" db="EMBL/GenBank/DDBJ databases">
        <authorList>
            <person name="Hodson N. C."/>
            <person name="Mongue J. A."/>
            <person name="Jaron S. K."/>
        </authorList>
    </citation>
    <scope>NUCLEOTIDE SEQUENCE</scope>
</reference>
<proteinExistence type="predicted"/>
<keyword evidence="2" id="KW-1185">Reference proteome</keyword>
<dbReference type="Proteomes" id="UP000708208">
    <property type="component" value="Unassembled WGS sequence"/>
</dbReference>
<feature type="non-terminal residue" evidence="1">
    <location>
        <position position="1"/>
    </location>
</feature>
<sequence>STIIKENPNTKVTDASELGSVGKIITE</sequence>